<dbReference type="AlphaFoldDB" id="A0A081RVZ3"/>
<dbReference type="Proteomes" id="UP000028002">
    <property type="component" value="Unassembled WGS sequence"/>
</dbReference>
<name>A0A081RVZ3_PHOTE</name>
<protein>
    <submittedName>
        <fullName evidence="1">Uncharacterized protein</fullName>
    </submittedName>
</protein>
<evidence type="ECO:0000313" key="1">
    <source>
        <dbReference type="EMBL" id="KER02846.1"/>
    </source>
</evidence>
<reference evidence="1 2" key="1">
    <citation type="submission" date="2014-03" db="EMBL/GenBank/DDBJ databases">
        <title>Draft Genome of Photorhabdus temperata Meg1.</title>
        <authorList>
            <person name="Hurst S.G.IV."/>
            <person name="Morris K."/>
            <person name="Thomas K."/>
            <person name="Tisa L.S."/>
        </authorList>
    </citation>
    <scope>NUCLEOTIDE SEQUENCE [LARGE SCALE GENOMIC DNA]</scope>
    <source>
        <strain evidence="1 2">Meg1</strain>
    </source>
</reference>
<dbReference type="EMBL" id="JGVH01000040">
    <property type="protein sequence ID" value="KER02846.1"/>
    <property type="molecule type" value="Genomic_DNA"/>
</dbReference>
<proteinExistence type="predicted"/>
<gene>
    <name evidence="1" type="ORF">MEG1DRAFT_02575</name>
</gene>
<accession>A0A081RVZ3</accession>
<sequence length="44" mass="5352">MQKVKPVPLEKMPTNNAVRRLRWLRKRYLLEKTPNVTFPLNLYV</sequence>
<evidence type="ECO:0000313" key="2">
    <source>
        <dbReference type="Proteomes" id="UP000028002"/>
    </source>
</evidence>
<organism evidence="1 2">
    <name type="scientific">Photorhabdus temperata subsp. temperata Meg1</name>
    <dbReference type="NCBI Taxonomy" id="1393735"/>
    <lineage>
        <taxon>Bacteria</taxon>
        <taxon>Pseudomonadati</taxon>
        <taxon>Pseudomonadota</taxon>
        <taxon>Gammaproteobacteria</taxon>
        <taxon>Enterobacterales</taxon>
        <taxon>Morganellaceae</taxon>
        <taxon>Photorhabdus</taxon>
    </lineage>
</organism>
<comment type="caution">
    <text evidence="1">The sequence shown here is derived from an EMBL/GenBank/DDBJ whole genome shotgun (WGS) entry which is preliminary data.</text>
</comment>
<dbReference type="PATRIC" id="fig|1393735.3.peg.2630"/>